<evidence type="ECO:0000259" key="1">
    <source>
        <dbReference type="Pfam" id="PF09084"/>
    </source>
</evidence>
<reference evidence="2 3" key="1">
    <citation type="submission" date="2017-07" db="EMBL/GenBank/DDBJ databases">
        <title>Draft Genome Sequences of Select Purple Nonsulfur Bacteria.</title>
        <authorList>
            <person name="Lasarre B."/>
            <person name="Mckinlay J.B."/>
        </authorList>
    </citation>
    <scope>NUCLEOTIDE SEQUENCE [LARGE SCALE GENOMIC DNA]</scope>
    <source>
        <strain evidence="2 3">DSM 5909</strain>
    </source>
</reference>
<sequence length="349" mass="37175">MAGFDRLTRRTLLGGAAATGAAATLGWGGPALGQSPEAIKMSLEFRIYGGNAPMFLAAENGVYDSQKLAVTPEGSAGSDESIRRVAAGTHPFGLADATTLIAFAANNPAAAPKLVMPIFDRFPACILSLKRKPVKSLADLKGITLGTGTSDAGSKIFPALLALNNIDPASFGRQTVDVKLRDAMLLAGKVDAVIAFDYTAIFNLIGNGVKLEDIELLYFSDFGFDFFGNSLIVNPEVLARNPDLVRRVAIATARAWTTASKTRDAAIASVVRREKLLDAKVERARMDWVIDKLIRTDNVRKNGIGQADPARIERAIGLIKTGFDLPTAPTVGQLFDPSFMPPAEDRNIG</sequence>
<comment type="caution">
    <text evidence="2">The sequence shown here is derived from an EMBL/GenBank/DDBJ whole genome shotgun (WGS) entry which is preliminary data.</text>
</comment>
<evidence type="ECO:0000313" key="2">
    <source>
        <dbReference type="EMBL" id="RAI42542.1"/>
    </source>
</evidence>
<keyword evidence="3" id="KW-1185">Reference proteome</keyword>
<dbReference type="InterPro" id="IPR019546">
    <property type="entry name" value="TAT_signal_bac_arc"/>
</dbReference>
<dbReference type="AlphaFoldDB" id="A0A327KZA0"/>
<dbReference type="RefSeq" id="WP_111420578.1">
    <property type="nucleotide sequence ID" value="NZ_NPEX01000145.1"/>
</dbReference>
<dbReference type="InterPro" id="IPR027939">
    <property type="entry name" value="NMT1/THI5"/>
</dbReference>
<dbReference type="PANTHER" id="PTHR31528:SF15">
    <property type="entry name" value="RIBOFLAVIN-BINDING PROTEIN RIBY"/>
    <property type="match status" value="1"/>
</dbReference>
<evidence type="ECO:0000313" key="3">
    <source>
        <dbReference type="Proteomes" id="UP000249130"/>
    </source>
</evidence>
<dbReference type="EMBL" id="NPEX01000145">
    <property type="protein sequence ID" value="RAI42542.1"/>
    <property type="molecule type" value="Genomic_DNA"/>
</dbReference>
<accession>A0A327KZA0</accession>
<dbReference type="OrthoDB" id="9815602at2"/>
<protein>
    <recommendedName>
        <fullName evidence="1">SsuA/THI5-like domain-containing protein</fullName>
    </recommendedName>
</protein>
<dbReference type="NCBIfam" id="TIGR01409">
    <property type="entry name" value="TAT_signal_seq"/>
    <property type="match status" value="1"/>
</dbReference>
<dbReference type="PANTHER" id="PTHR31528">
    <property type="entry name" value="4-AMINO-5-HYDROXYMETHYL-2-METHYLPYRIMIDINE PHOSPHATE SYNTHASE THI11-RELATED"/>
    <property type="match status" value="1"/>
</dbReference>
<dbReference type="Gene3D" id="3.40.190.10">
    <property type="entry name" value="Periplasmic binding protein-like II"/>
    <property type="match status" value="2"/>
</dbReference>
<gene>
    <name evidence="2" type="ORF">CH341_18980</name>
</gene>
<dbReference type="SUPFAM" id="SSF53850">
    <property type="entry name" value="Periplasmic binding protein-like II"/>
    <property type="match status" value="1"/>
</dbReference>
<feature type="domain" description="SsuA/THI5-like" evidence="1">
    <location>
        <begin position="52"/>
        <end position="262"/>
    </location>
</feature>
<dbReference type="PROSITE" id="PS51318">
    <property type="entry name" value="TAT"/>
    <property type="match status" value="1"/>
</dbReference>
<organism evidence="2 3">
    <name type="scientific">Rhodoplanes roseus</name>
    <dbReference type="NCBI Taxonomy" id="29409"/>
    <lineage>
        <taxon>Bacteria</taxon>
        <taxon>Pseudomonadati</taxon>
        <taxon>Pseudomonadota</taxon>
        <taxon>Alphaproteobacteria</taxon>
        <taxon>Hyphomicrobiales</taxon>
        <taxon>Nitrobacteraceae</taxon>
        <taxon>Rhodoplanes</taxon>
    </lineage>
</organism>
<dbReference type="InterPro" id="IPR015168">
    <property type="entry name" value="SsuA/THI5"/>
</dbReference>
<dbReference type="Pfam" id="PF09084">
    <property type="entry name" value="NMT1"/>
    <property type="match status" value="1"/>
</dbReference>
<dbReference type="GO" id="GO:0009228">
    <property type="term" value="P:thiamine biosynthetic process"/>
    <property type="evidence" value="ECO:0007669"/>
    <property type="project" value="InterPro"/>
</dbReference>
<name>A0A327KZA0_9BRAD</name>
<dbReference type="Proteomes" id="UP000249130">
    <property type="component" value="Unassembled WGS sequence"/>
</dbReference>
<dbReference type="InterPro" id="IPR006311">
    <property type="entry name" value="TAT_signal"/>
</dbReference>
<proteinExistence type="predicted"/>